<gene>
    <name evidence="7" type="ORF">A2801_01735</name>
</gene>
<dbReference type="AlphaFoldDB" id="A0A1F7YPP6"/>
<dbReference type="STRING" id="1802500.A2801_01735"/>
<feature type="transmembrane region" description="Helical" evidence="5">
    <location>
        <begin position="216"/>
        <end position="245"/>
    </location>
</feature>
<feature type="transmembrane region" description="Helical" evidence="5">
    <location>
        <begin position="73"/>
        <end position="89"/>
    </location>
</feature>
<dbReference type="EMBL" id="MGGM01000027">
    <property type="protein sequence ID" value="OGM28588.1"/>
    <property type="molecule type" value="Genomic_DNA"/>
</dbReference>
<dbReference type="Pfam" id="PF04932">
    <property type="entry name" value="Wzy_C"/>
    <property type="match status" value="1"/>
</dbReference>
<proteinExistence type="predicted"/>
<feature type="transmembrane region" description="Helical" evidence="5">
    <location>
        <begin position="394"/>
        <end position="411"/>
    </location>
</feature>
<feature type="transmembrane region" description="Helical" evidence="5">
    <location>
        <begin position="187"/>
        <end position="204"/>
    </location>
</feature>
<evidence type="ECO:0000256" key="1">
    <source>
        <dbReference type="ARBA" id="ARBA00004141"/>
    </source>
</evidence>
<feature type="transmembrane region" description="Helical" evidence="5">
    <location>
        <begin position="95"/>
        <end position="114"/>
    </location>
</feature>
<evidence type="ECO:0000313" key="8">
    <source>
        <dbReference type="Proteomes" id="UP000177263"/>
    </source>
</evidence>
<dbReference type="InterPro" id="IPR051533">
    <property type="entry name" value="WaaL-like"/>
</dbReference>
<organism evidence="7 8">
    <name type="scientific">Candidatus Woesebacteria bacterium RIFCSPHIGHO2_01_FULL_41_10</name>
    <dbReference type="NCBI Taxonomy" id="1802500"/>
    <lineage>
        <taxon>Bacteria</taxon>
        <taxon>Candidatus Woeseibacteriota</taxon>
    </lineage>
</organism>
<keyword evidence="4 5" id="KW-0472">Membrane</keyword>
<feature type="transmembrane region" description="Helical" evidence="5">
    <location>
        <begin position="126"/>
        <end position="155"/>
    </location>
</feature>
<evidence type="ECO:0000256" key="3">
    <source>
        <dbReference type="ARBA" id="ARBA00022989"/>
    </source>
</evidence>
<evidence type="ECO:0000313" key="7">
    <source>
        <dbReference type="EMBL" id="OGM28588.1"/>
    </source>
</evidence>
<comment type="caution">
    <text evidence="7">The sequence shown here is derived from an EMBL/GenBank/DDBJ whole genome shotgun (WGS) entry which is preliminary data.</text>
</comment>
<keyword evidence="3 5" id="KW-1133">Transmembrane helix</keyword>
<dbReference type="GO" id="GO:0016020">
    <property type="term" value="C:membrane"/>
    <property type="evidence" value="ECO:0007669"/>
    <property type="project" value="UniProtKB-SubCell"/>
</dbReference>
<feature type="domain" description="O-antigen ligase-related" evidence="6">
    <location>
        <begin position="215"/>
        <end position="353"/>
    </location>
</feature>
<feature type="transmembrane region" description="Helical" evidence="5">
    <location>
        <begin position="369"/>
        <end position="388"/>
    </location>
</feature>
<dbReference type="PANTHER" id="PTHR37422">
    <property type="entry name" value="TEICHURONIC ACID BIOSYNTHESIS PROTEIN TUAE"/>
    <property type="match status" value="1"/>
</dbReference>
<sequence>MRVTLSLKRLRSGIAVLLLFFLPTQLSYHFWPEYALVYGIRVDYLSPTLYFTDILAILYVVVSIFIHKIKIKLHWLLLTLLLILLFIAYSSLPWVTILSLWRIILILGLLRCFIEERNLEEKVALSLSIGGVFTFFLATAQVIRGATIGGFLYWFGERSFSIITPGIALARFGESIFLRPYATFPHPNALAGYTLISFFIVLFYKRKVLLHYIGLCALFATIILSWSQAAWIALGVAILCILIPALRSKRVLVGMFFIYLLASVGLPLAATKLLTTDFPSQISERLSLAVVAGHMISDYPIVGVGIGSFVAQVPDTWVNSPLLPMPYVWNLQPVHNVVLLILSEAGILGFFLLTVLGLWVVSQIKVTKFVATLFWSLVITSFLDHYWLTLQQPKLILVLSLSILLQKRSVLKKRKLRYNAQR</sequence>
<accession>A0A1F7YPP6</accession>
<feature type="transmembrane region" description="Helical" evidence="5">
    <location>
        <begin position="251"/>
        <end position="274"/>
    </location>
</feature>
<feature type="transmembrane region" description="Helical" evidence="5">
    <location>
        <begin position="48"/>
        <end position="66"/>
    </location>
</feature>
<evidence type="ECO:0000259" key="6">
    <source>
        <dbReference type="Pfam" id="PF04932"/>
    </source>
</evidence>
<protein>
    <recommendedName>
        <fullName evidence="6">O-antigen ligase-related domain-containing protein</fullName>
    </recommendedName>
</protein>
<name>A0A1F7YPP6_9BACT</name>
<reference evidence="7 8" key="1">
    <citation type="journal article" date="2016" name="Nat. Commun.">
        <title>Thousands of microbial genomes shed light on interconnected biogeochemical processes in an aquifer system.</title>
        <authorList>
            <person name="Anantharaman K."/>
            <person name="Brown C.T."/>
            <person name="Hug L.A."/>
            <person name="Sharon I."/>
            <person name="Castelle C.J."/>
            <person name="Probst A.J."/>
            <person name="Thomas B.C."/>
            <person name="Singh A."/>
            <person name="Wilkins M.J."/>
            <person name="Karaoz U."/>
            <person name="Brodie E.L."/>
            <person name="Williams K.H."/>
            <person name="Hubbard S.S."/>
            <person name="Banfield J.F."/>
        </authorList>
    </citation>
    <scope>NUCLEOTIDE SEQUENCE [LARGE SCALE GENOMIC DNA]</scope>
</reference>
<keyword evidence="2 5" id="KW-0812">Transmembrane</keyword>
<evidence type="ECO:0000256" key="5">
    <source>
        <dbReference type="SAM" id="Phobius"/>
    </source>
</evidence>
<dbReference type="PANTHER" id="PTHR37422:SF13">
    <property type="entry name" value="LIPOPOLYSACCHARIDE BIOSYNTHESIS PROTEIN PA4999-RELATED"/>
    <property type="match status" value="1"/>
</dbReference>
<dbReference type="Proteomes" id="UP000177263">
    <property type="component" value="Unassembled WGS sequence"/>
</dbReference>
<evidence type="ECO:0000256" key="4">
    <source>
        <dbReference type="ARBA" id="ARBA00023136"/>
    </source>
</evidence>
<feature type="transmembrane region" description="Helical" evidence="5">
    <location>
        <begin position="12"/>
        <end position="28"/>
    </location>
</feature>
<dbReference type="InterPro" id="IPR007016">
    <property type="entry name" value="O-antigen_ligase-rel_domated"/>
</dbReference>
<comment type="subcellular location">
    <subcellularLocation>
        <location evidence="1">Membrane</location>
        <topology evidence="1">Multi-pass membrane protein</topology>
    </subcellularLocation>
</comment>
<feature type="transmembrane region" description="Helical" evidence="5">
    <location>
        <begin position="334"/>
        <end position="362"/>
    </location>
</feature>
<evidence type="ECO:0000256" key="2">
    <source>
        <dbReference type="ARBA" id="ARBA00022692"/>
    </source>
</evidence>